<dbReference type="eggNOG" id="ENOG502Z9GU">
    <property type="taxonomic scope" value="Bacteria"/>
</dbReference>
<dbReference type="EMBL" id="LT629701">
    <property type="protein sequence ID" value="SDN60548.1"/>
    <property type="molecule type" value="Genomic_DNA"/>
</dbReference>
<proteinExistence type="inferred from homology"/>
<feature type="transmembrane region" description="Helical" evidence="9">
    <location>
        <begin position="504"/>
        <end position="522"/>
    </location>
</feature>
<keyword evidence="6 9" id="KW-0472">Membrane</keyword>
<comment type="subcellular location">
    <subcellularLocation>
        <location evidence="1">Membrane</location>
        <topology evidence="1">Multi-pass membrane protein</topology>
    </subcellularLocation>
</comment>
<name>A0A1H0CRP5_ALLAB</name>
<dbReference type="Proteomes" id="UP000183376">
    <property type="component" value="Chromosome I"/>
</dbReference>
<dbReference type="GO" id="GO:0016020">
    <property type="term" value="C:membrane"/>
    <property type="evidence" value="ECO:0007669"/>
    <property type="project" value="UniProtKB-SubCell"/>
</dbReference>
<feature type="compositionally biased region" description="Basic and acidic residues" evidence="8">
    <location>
        <begin position="26"/>
        <end position="36"/>
    </location>
</feature>
<feature type="transmembrane region" description="Helical" evidence="9">
    <location>
        <begin position="407"/>
        <end position="425"/>
    </location>
</feature>
<protein>
    <submittedName>
        <fullName evidence="10">Alpha-1,6-mannosyltransferase</fullName>
    </submittedName>
</protein>
<evidence type="ECO:0000256" key="9">
    <source>
        <dbReference type="SAM" id="Phobius"/>
    </source>
</evidence>
<keyword evidence="11" id="KW-1185">Reference proteome</keyword>
<feature type="transmembrane region" description="Helical" evidence="9">
    <location>
        <begin position="230"/>
        <end position="248"/>
    </location>
</feature>
<keyword evidence="3 10" id="KW-0808">Transferase</keyword>
<feature type="compositionally biased region" description="Low complexity" evidence="8">
    <location>
        <begin position="11"/>
        <end position="22"/>
    </location>
</feature>
<keyword evidence="4 9" id="KW-0812">Transmembrane</keyword>
<evidence type="ECO:0000256" key="1">
    <source>
        <dbReference type="ARBA" id="ARBA00004141"/>
    </source>
</evidence>
<feature type="transmembrane region" description="Helical" evidence="9">
    <location>
        <begin position="107"/>
        <end position="128"/>
    </location>
</feature>
<evidence type="ECO:0000313" key="10">
    <source>
        <dbReference type="EMBL" id="SDN60548.1"/>
    </source>
</evidence>
<evidence type="ECO:0000256" key="5">
    <source>
        <dbReference type="ARBA" id="ARBA00022989"/>
    </source>
</evidence>
<dbReference type="STRING" id="211114.SAMN04489726_7385"/>
<evidence type="ECO:0000256" key="8">
    <source>
        <dbReference type="SAM" id="MobiDB-lite"/>
    </source>
</evidence>
<accession>A0A1H0CRP5</accession>
<organism evidence="10 11">
    <name type="scientific">Allokutzneria albata</name>
    <name type="common">Kibdelosporangium albatum</name>
    <dbReference type="NCBI Taxonomy" id="211114"/>
    <lineage>
        <taxon>Bacteria</taxon>
        <taxon>Bacillati</taxon>
        <taxon>Actinomycetota</taxon>
        <taxon>Actinomycetes</taxon>
        <taxon>Pseudonocardiales</taxon>
        <taxon>Pseudonocardiaceae</taxon>
        <taxon>Allokutzneria</taxon>
    </lineage>
</organism>
<dbReference type="NCBIfam" id="NF038066">
    <property type="entry name" value="MptB"/>
    <property type="match status" value="1"/>
</dbReference>
<keyword evidence="5 9" id="KW-1133">Transmembrane helix</keyword>
<dbReference type="AlphaFoldDB" id="A0A1H0CRP5"/>
<evidence type="ECO:0000313" key="11">
    <source>
        <dbReference type="Proteomes" id="UP000183376"/>
    </source>
</evidence>
<comment type="similarity">
    <text evidence="7">Belongs to the MptA/B family.</text>
</comment>
<evidence type="ECO:0000256" key="3">
    <source>
        <dbReference type="ARBA" id="ARBA00022679"/>
    </source>
</evidence>
<evidence type="ECO:0000256" key="6">
    <source>
        <dbReference type="ARBA" id="ARBA00023136"/>
    </source>
</evidence>
<evidence type="ECO:0000256" key="7">
    <source>
        <dbReference type="ARBA" id="ARBA00043987"/>
    </source>
</evidence>
<dbReference type="InterPro" id="IPR049829">
    <property type="entry name" value="MptA/B-like"/>
</dbReference>
<sequence length="538" mass="56833">MSTMSSPPITGPGDEPGSSEPGGRTRVAERPDERAHPGPVADASGPAASGTSRTATATGIPSRTILLGVIGACLAALGALGAGGTLVRDPILSGTSLTWIRFGHGKNLAELVVYLGVGLLVWAWVRLGRHVRAGRVGRRGVLLAITAWCVPVMLGPPLFTRDVYSYLGQGLLPLEGLDTYALGPAALDGPIAENVAWIWQTTPAPYGPLFILIAKGVVAISGHNMIAGVLLMRLALIGGMVMLCWALPRLAERLGGNPSVALWIGAANPLVVVHLVGGPHNDLLMIGLIAVGTLLVMRRQHVLGIVLVTLGSAIKIQAVVVLPFLVWIWARHLKGSEMTRFVRAAGTGVGVFLPVFAACQLVANVSLGWIPALGANSVVVNWTSLPTGAGQIAHGIASWFYNPSHSLYYTTARTLGMALLGYIALRQWWLARDGDEHNVIRRAALVMLAMSLLLQTTFPWYFTLALALAAVLPLSQWASTVIIFGSVFQLAITYPDGDAASNNYPHVAVLILLSLLAAASLLRHDPLELSRRSKGAHV</sequence>
<feature type="transmembrane region" description="Helical" evidence="9">
    <location>
        <begin position="65"/>
        <end position="87"/>
    </location>
</feature>
<reference evidence="10 11" key="1">
    <citation type="submission" date="2016-10" db="EMBL/GenBank/DDBJ databases">
        <authorList>
            <person name="de Groot N.N."/>
        </authorList>
    </citation>
    <scope>NUCLEOTIDE SEQUENCE [LARGE SCALE GENOMIC DNA]</scope>
    <source>
        <strain evidence="10 11">DSM 44149</strain>
    </source>
</reference>
<dbReference type="GO" id="GO:0016757">
    <property type="term" value="F:glycosyltransferase activity"/>
    <property type="evidence" value="ECO:0007669"/>
    <property type="project" value="UniProtKB-KW"/>
</dbReference>
<dbReference type="Pfam" id="PF26314">
    <property type="entry name" value="MptA_B_family"/>
    <property type="match status" value="1"/>
</dbReference>
<feature type="transmembrane region" description="Helical" evidence="9">
    <location>
        <begin position="474"/>
        <end position="492"/>
    </location>
</feature>
<feature type="region of interest" description="Disordered" evidence="8">
    <location>
        <begin position="1"/>
        <end position="56"/>
    </location>
</feature>
<gene>
    <name evidence="10" type="ORF">SAMN04489726_7385</name>
</gene>
<feature type="transmembrane region" description="Helical" evidence="9">
    <location>
        <begin position="305"/>
        <end position="329"/>
    </location>
</feature>
<feature type="transmembrane region" description="Helical" evidence="9">
    <location>
        <begin position="140"/>
        <end position="159"/>
    </location>
</feature>
<evidence type="ECO:0000256" key="4">
    <source>
        <dbReference type="ARBA" id="ARBA00022692"/>
    </source>
</evidence>
<evidence type="ECO:0000256" key="2">
    <source>
        <dbReference type="ARBA" id="ARBA00022676"/>
    </source>
</evidence>
<feature type="transmembrane region" description="Helical" evidence="9">
    <location>
        <begin position="341"/>
        <end position="363"/>
    </location>
</feature>
<feature type="transmembrane region" description="Helical" evidence="9">
    <location>
        <begin position="260"/>
        <end position="276"/>
    </location>
</feature>
<feature type="transmembrane region" description="Helical" evidence="9">
    <location>
        <begin position="445"/>
        <end position="468"/>
    </location>
</feature>
<feature type="compositionally biased region" description="Low complexity" evidence="8">
    <location>
        <begin position="43"/>
        <end position="56"/>
    </location>
</feature>
<keyword evidence="2 10" id="KW-0328">Glycosyltransferase</keyword>